<feature type="non-terminal residue" evidence="1">
    <location>
        <position position="1"/>
    </location>
</feature>
<gene>
    <name evidence="1" type="primary">ORF26961</name>
</gene>
<protein>
    <submittedName>
        <fullName evidence="1">Uncharacterized protein</fullName>
    </submittedName>
</protein>
<proteinExistence type="predicted"/>
<organism evidence="1">
    <name type="scientific">Arion vulgaris</name>
    <dbReference type="NCBI Taxonomy" id="1028688"/>
    <lineage>
        <taxon>Eukaryota</taxon>
        <taxon>Metazoa</taxon>
        <taxon>Spiralia</taxon>
        <taxon>Lophotrochozoa</taxon>
        <taxon>Mollusca</taxon>
        <taxon>Gastropoda</taxon>
        <taxon>Heterobranchia</taxon>
        <taxon>Euthyneura</taxon>
        <taxon>Panpulmonata</taxon>
        <taxon>Eupulmonata</taxon>
        <taxon>Stylommatophora</taxon>
        <taxon>Helicina</taxon>
        <taxon>Arionoidea</taxon>
        <taxon>Arionidae</taxon>
        <taxon>Arion</taxon>
    </lineage>
</organism>
<dbReference type="EMBL" id="HACG01009299">
    <property type="protein sequence ID" value="CEK56164.1"/>
    <property type="molecule type" value="Transcribed_RNA"/>
</dbReference>
<reference evidence="1" key="1">
    <citation type="submission" date="2014-12" db="EMBL/GenBank/DDBJ databases">
        <title>Insight into the proteome of Arion vulgaris.</title>
        <authorList>
            <person name="Aradska J."/>
            <person name="Bulat T."/>
            <person name="Smidak R."/>
            <person name="Sarate P."/>
            <person name="Gangsoo J."/>
            <person name="Sialana F."/>
            <person name="Bilban M."/>
            <person name="Lubec G."/>
        </authorList>
    </citation>
    <scope>NUCLEOTIDE SEQUENCE</scope>
    <source>
        <tissue evidence="1">Skin</tissue>
    </source>
</reference>
<accession>A0A0B6YJ28</accession>
<evidence type="ECO:0000313" key="1">
    <source>
        <dbReference type="EMBL" id="CEK56164.1"/>
    </source>
</evidence>
<dbReference type="AlphaFoldDB" id="A0A0B6YJ28"/>
<name>A0A0B6YJ28_9EUPU</name>
<sequence>RKTSDISKIKGWKRKNSQVLENMNNIDTNFNWPYYGQNTSYNESQEDINTAYNQSNYEDDILFMSDS</sequence>
<feature type="non-terminal residue" evidence="1">
    <location>
        <position position="67"/>
    </location>
</feature>